<dbReference type="EMBL" id="CP003837">
    <property type="protein sequence ID" value="AGH45375.1"/>
    <property type="molecule type" value="Genomic_DNA"/>
</dbReference>
<dbReference type="GO" id="GO:0071949">
    <property type="term" value="F:FAD binding"/>
    <property type="evidence" value="ECO:0007669"/>
    <property type="project" value="InterPro"/>
</dbReference>
<evidence type="ECO:0000256" key="5">
    <source>
        <dbReference type="ARBA" id="ARBA00022827"/>
    </source>
</evidence>
<gene>
    <name evidence="10" type="ORF">C427_3266</name>
</gene>
<dbReference type="Gene3D" id="3.50.50.60">
    <property type="entry name" value="FAD/NAD(P)-binding domain"/>
    <property type="match status" value="2"/>
</dbReference>
<dbReference type="PATRIC" id="fig|1129794.4.peg.3244"/>
<comment type="pathway">
    <text evidence="2">Cofactor biosynthesis; ubiquinone biosynthesis.</text>
</comment>
<evidence type="ECO:0000256" key="1">
    <source>
        <dbReference type="ARBA" id="ARBA00001974"/>
    </source>
</evidence>
<keyword evidence="10" id="KW-0830">Ubiquinone</keyword>
<dbReference type="PRINTS" id="PR00420">
    <property type="entry name" value="RNGMNOXGNASE"/>
</dbReference>
<evidence type="ECO:0000256" key="2">
    <source>
        <dbReference type="ARBA" id="ARBA00004749"/>
    </source>
</evidence>
<dbReference type="PANTHER" id="PTHR43876:SF10">
    <property type="entry name" value="3-DEMETHOXYUBIQUINOL 3-HYDROXYLASE"/>
    <property type="match status" value="1"/>
</dbReference>
<evidence type="ECO:0000256" key="4">
    <source>
        <dbReference type="ARBA" id="ARBA00022630"/>
    </source>
</evidence>
<keyword evidence="11" id="KW-1185">Reference proteome</keyword>
<dbReference type="eggNOG" id="COG0654">
    <property type="taxonomic scope" value="Bacteria"/>
</dbReference>
<dbReference type="RefSeq" id="WP_007638609.1">
    <property type="nucleotide sequence ID" value="NC_020514.1"/>
</dbReference>
<dbReference type="PANTHER" id="PTHR43876">
    <property type="entry name" value="UBIQUINONE BIOSYNTHESIS MONOOXYGENASE COQ6, MITOCHONDRIAL"/>
    <property type="match status" value="1"/>
</dbReference>
<protein>
    <submittedName>
        <fullName evidence="10">UbiH/UbiF/VisC/COQ6 family Ubiquinone biosynthesis hydroxylase</fullName>
    </submittedName>
</protein>
<dbReference type="GO" id="GO:0006744">
    <property type="term" value="P:ubiquinone biosynthetic process"/>
    <property type="evidence" value="ECO:0007669"/>
    <property type="project" value="UniProtKB-UniPathway"/>
</dbReference>
<dbReference type="Proteomes" id="UP000011864">
    <property type="component" value="Chromosome"/>
</dbReference>
<reference evidence="10 11" key="1">
    <citation type="journal article" date="2013" name="Genome Announc.">
        <title>Complete Genome Sequence of Glaciecola psychrophila Strain 170T.</title>
        <authorList>
            <person name="Yin J."/>
            <person name="Chen J."/>
            <person name="Liu G."/>
            <person name="Yu Y."/>
            <person name="Song L."/>
            <person name="Wang X."/>
            <person name="Qu X."/>
        </authorList>
    </citation>
    <scope>NUCLEOTIDE SEQUENCE [LARGE SCALE GENOMIC DNA]</scope>
    <source>
        <strain evidence="10 11">170</strain>
    </source>
</reference>
<evidence type="ECO:0000256" key="6">
    <source>
        <dbReference type="ARBA" id="ARBA00023002"/>
    </source>
</evidence>
<evidence type="ECO:0000259" key="9">
    <source>
        <dbReference type="Pfam" id="PF01494"/>
    </source>
</evidence>
<keyword evidence="5" id="KW-0274">FAD</keyword>
<evidence type="ECO:0000256" key="3">
    <source>
        <dbReference type="ARBA" id="ARBA00005349"/>
    </source>
</evidence>
<organism evidence="10 11">
    <name type="scientific">Paraglaciecola psychrophila 170</name>
    <dbReference type="NCBI Taxonomy" id="1129794"/>
    <lineage>
        <taxon>Bacteria</taxon>
        <taxon>Pseudomonadati</taxon>
        <taxon>Pseudomonadota</taxon>
        <taxon>Gammaproteobacteria</taxon>
        <taxon>Alteromonadales</taxon>
        <taxon>Alteromonadaceae</taxon>
        <taxon>Paraglaciecola</taxon>
    </lineage>
</organism>
<dbReference type="InterPro" id="IPR010971">
    <property type="entry name" value="UbiH/COQ6"/>
</dbReference>
<dbReference type="GO" id="GO:0110142">
    <property type="term" value="C:ubiquinone biosynthesis complex"/>
    <property type="evidence" value="ECO:0007669"/>
    <property type="project" value="UniProtKB-ARBA"/>
</dbReference>
<evidence type="ECO:0000256" key="7">
    <source>
        <dbReference type="ARBA" id="ARBA00023033"/>
    </source>
</evidence>
<evidence type="ECO:0000313" key="11">
    <source>
        <dbReference type="Proteomes" id="UP000011864"/>
    </source>
</evidence>
<comment type="subunit">
    <text evidence="8">Component of the Ubi complex metabolon, which regroups five ubiquinone biosynthesis proteins (UbiE, UbiF, UbiG, UbiH and UbiI) and two accessory factors (UbiK and the lipid-binding protein UbiJ).</text>
</comment>
<dbReference type="InterPro" id="IPR002938">
    <property type="entry name" value="FAD-bd"/>
</dbReference>
<dbReference type="STRING" id="1129794.C427_3266"/>
<dbReference type="OrthoDB" id="9769565at2"/>
<keyword evidence="4" id="KW-0285">Flavoprotein</keyword>
<name>K6YZ67_9ALTE</name>
<dbReference type="HOGENOM" id="CLU_009665_8_3_6"/>
<feature type="domain" description="FAD-binding" evidence="9">
    <location>
        <begin position="3"/>
        <end position="323"/>
    </location>
</feature>
<dbReference type="InterPro" id="IPR036188">
    <property type="entry name" value="FAD/NAD-bd_sf"/>
</dbReference>
<dbReference type="FunFam" id="3.50.50.60:FF:000021">
    <property type="entry name" value="Ubiquinone biosynthesis monooxygenase COQ6"/>
    <property type="match status" value="1"/>
</dbReference>
<dbReference type="NCBIfam" id="TIGR01988">
    <property type="entry name" value="Ubi-OHases"/>
    <property type="match status" value="1"/>
</dbReference>
<comment type="similarity">
    <text evidence="3">Belongs to the UbiH/COQ6 family.</text>
</comment>
<keyword evidence="6" id="KW-0560">Oxidoreductase</keyword>
<proteinExistence type="inferred from homology"/>
<dbReference type="InterPro" id="IPR051205">
    <property type="entry name" value="UbiH/COQ6_monooxygenase"/>
</dbReference>
<evidence type="ECO:0000256" key="8">
    <source>
        <dbReference type="ARBA" id="ARBA00065734"/>
    </source>
</evidence>
<sequence length="393" mass="43560">MFDFCVVGGGMVGSAMALGLAKLNFKVAIIEPSMPVLFDSKQTPDMRVSAISLTSEALLQDLGAWAHIKSMRLCPYKRLSVWDKPSCRTDFDCNAIEQPHLGHIIENRLVQLGLHAVINNNQNVVFYKNLKVTNITSTDASQVTLEDGQIIHAKILIGADGANSAVRDAANIGVQGWQYAQQALGIQIKTYAVQQDITWQQFTPDGPMAFLPLYDGFASLVWYHNAQDIKHLKSLSKIKLKQHILQHFPADLPDFEVLDVAAFPLTRMHANQYFKGNTVLIGDAAHTINPLAGQGVNLGFKDVAALLSVINKQLTIEACTSVLQPNHYCNWLKKYEVARRRDNLVMMSSMDLLYSTFSNNNMPLKILRNIGLKLANHSGPIKNNVMKYAMGLA</sequence>
<comment type="cofactor">
    <cofactor evidence="1">
        <name>FAD</name>
        <dbReference type="ChEBI" id="CHEBI:57692"/>
    </cofactor>
</comment>
<dbReference type="Pfam" id="PF01494">
    <property type="entry name" value="FAD_binding_3"/>
    <property type="match status" value="1"/>
</dbReference>
<dbReference type="SUPFAM" id="SSF51905">
    <property type="entry name" value="FAD/NAD(P)-binding domain"/>
    <property type="match status" value="1"/>
</dbReference>
<keyword evidence="7" id="KW-0503">Monooxygenase</keyword>
<dbReference type="AlphaFoldDB" id="K6YZ67"/>
<accession>K6YZ67</accession>
<dbReference type="GO" id="GO:0008682">
    <property type="term" value="F:3-demethoxyubiquinol 3-hydroxylase activity"/>
    <property type="evidence" value="ECO:0007669"/>
    <property type="project" value="TreeGrafter"/>
</dbReference>
<evidence type="ECO:0000313" key="10">
    <source>
        <dbReference type="EMBL" id="AGH45375.1"/>
    </source>
</evidence>
<dbReference type="KEGG" id="gps:C427_3266"/>
<dbReference type="UniPathway" id="UPA00232"/>